<keyword evidence="2" id="KW-0813">Transport</keyword>
<keyword evidence="3" id="KW-0547">Nucleotide-binding</keyword>
<gene>
    <name evidence="6" type="primary">lolD_12</name>
    <name evidence="6" type="ORF">ERS852491_04991</name>
</gene>
<dbReference type="GO" id="GO:0016887">
    <property type="term" value="F:ATP hydrolysis activity"/>
    <property type="evidence" value="ECO:0007669"/>
    <property type="project" value="InterPro"/>
</dbReference>
<dbReference type="CDD" id="cd03255">
    <property type="entry name" value="ABC_MJ0796_LolCDE_FtsE"/>
    <property type="match status" value="1"/>
</dbReference>
<dbReference type="EC" id="3.6.3.-" evidence="6"/>
<evidence type="ECO:0000313" key="6">
    <source>
        <dbReference type="EMBL" id="CUP37410.1"/>
    </source>
</evidence>
<organism evidence="6 7">
    <name type="scientific">Faecalicatena contorta</name>
    <dbReference type="NCBI Taxonomy" id="39482"/>
    <lineage>
        <taxon>Bacteria</taxon>
        <taxon>Bacillati</taxon>
        <taxon>Bacillota</taxon>
        <taxon>Clostridia</taxon>
        <taxon>Lachnospirales</taxon>
        <taxon>Lachnospiraceae</taxon>
        <taxon>Faecalicatena</taxon>
    </lineage>
</organism>
<evidence type="ECO:0000259" key="5">
    <source>
        <dbReference type="PROSITE" id="PS50893"/>
    </source>
</evidence>
<evidence type="ECO:0000256" key="1">
    <source>
        <dbReference type="ARBA" id="ARBA00005417"/>
    </source>
</evidence>
<evidence type="ECO:0000256" key="4">
    <source>
        <dbReference type="ARBA" id="ARBA00022840"/>
    </source>
</evidence>
<dbReference type="Pfam" id="PF00005">
    <property type="entry name" value="ABC_tran"/>
    <property type="match status" value="1"/>
</dbReference>
<feature type="domain" description="ABC transporter" evidence="5">
    <location>
        <begin position="4"/>
        <end position="221"/>
    </location>
</feature>
<keyword evidence="6" id="KW-0449">Lipoprotein</keyword>
<dbReference type="OrthoDB" id="9802264at2"/>
<dbReference type="RefSeq" id="WP_050638970.1">
    <property type="nucleotide sequence ID" value="NZ_CABKUE010000004.1"/>
</dbReference>
<dbReference type="GO" id="GO:0098796">
    <property type="term" value="C:membrane protein complex"/>
    <property type="evidence" value="ECO:0007669"/>
    <property type="project" value="UniProtKB-ARBA"/>
</dbReference>
<dbReference type="InterPro" id="IPR017871">
    <property type="entry name" value="ABC_transporter-like_CS"/>
</dbReference>
<dbReference type="PROSITE" id="PS00211">
    <property type="entry name" value="ABC_TRANSPORTER_1"/>
    <property type="match status" value="1"/>
</dbReference>
<dbReference type="SMART" id="SM00382">
    <property type="entry name" value="AAA"/>
    <property type="match status" value="1"/>
</dbReference>
<accession>A0A174MT40</accession>
<dbReference type="InterPro" id="IPR003593">
    <property type="entry name" value="AAA+_ATPase"/>
</dbReference>
<dbReference type="FunFam" id="3.40.50.300:FF:000032">
    <property type="entry name" value="Export ABC transporter ATP-binding protein"/>
    <property type="match status" value="1"/>
</dbReference>
<name>A0A174MT40_9FIRM</name>
<dbReference type="PANTHER" id="PTHR42798">
    <property type="entry name" value="LIPOPROTEIN-RELEASING SYSTEM ATP-BINDING PROTEIN LOLD"/>
    <property type="match status" value="1"/>
</dbReference>
<dbReference type="EMBL" id="CYZU01000092">
    <property type="protein sequence ID" value="CUP37410.1"/>
    <property type="molecule type" value="Genomic_DNA"/>
</dbReference>
<dbReference type="PANTHER" id="PTHR42798:SF6">
    <property type="entry name" value="CELL DIVISION ATP-BINDING PROTEIN FTSE"/>
    <property type="match status" value="1"/>
</dbReference>
<protein>
    <submittedName>
        <fullName evidence="6">Lipoprotein-releasing system ATP-binding protein LolD</fullName>
        <ecNumber evidence="6">3.6.3.-</ecNumber>
    </submittedName>
</protein>
<dbReference type="Proteomes" id="UP000095544">
    <property type="component" value="Unassembled WGS sequence"/>
</dbReference>
<dbReference type="Gene3D" id="3.40.50.300">
    <property type="entry name" value="P-loop containing nucleotide triphosphate hydrolases"/>
    <property type="match status" value="1"/>
</dbReference>
<evidence type="ECO:0000256" key="3">
    <source>
        <dbReference type="ARBA" id="ARBA00022741"/>
    </source>
</evidence>
<dbReference type="STRING" id="39482.ERS852491_04991"/>
<reference evidence="6 7" key="1">
    <citation type="submission" date="2015-09" db="EMBL/GenBank/DDBJ databases">
        <authorList>
            <consortium name="Pathogen Informatics"/>
        </authorList>
    </citation>
    <scope>NUCLEOTIDE SEQUENCE [LARGE SCALE GENOMIC DNA]</scope>
    <source>
        <strain evidence="6 7">2789STDY5834876</strain>
    </source>
</reference>
<sequence>MNILQVTGLKKYYGEEPTITKALDGVDLCVEEGEFTAIVGTSGSGKSTLLNMMGGLDIPTSGSVVVRGKELSKMNDEQLTVFRRRNIGFIFQNYNLIPILNAYENIVMPVELDGNRVNARYVEEVAGLLSLKDRLEYMPGSLSGGQQQRVAIARALVSKPAIVLADEPTGNLDSRTSADVIGLLKRTCYELNQTIVMITHNDQLAQMADRIIRIEDGRITA</sequence>
<keyword evidence="6" id="KW-0378">Hydrolase</keyword>
<dbReference type="GO" id="GO:0005524">
    <property type="term" value="F:ATP binding"/>
    <property type="evidence" value="ECO:0007669"/>
    <property type="project" value="UniProtKB-KW"/>
</dbReference>
<dbReference type="PROSITE" id="PS50893">
    <property type="entry name" value="ABC_TRANSPORTER_2"/>
    <property type="match status" value="1"/>
</dbReference>
<evidence type="ECO:0000313" key="7">
    <source>
        <dbReference type="Proteomes" id="UP000095544"/>
    </source>
</evidence>
<dbReference type="GO" id="GO:0022857">
    <property type="term" value="F:transmembrane transporter activity"/>
    <property type="evidence" value="ECO:0007669"/>
    <property type="project" value="UniProtKB-ARBA"/>
</dbReference>
<dbReference type="AlphaFoldDB" id="A0A174MT40"/>
<dbReference type="InterPro" id="IPR017911">
    <property type="entry name" value="MacB-like_ATP-bd"/>
</dbReference>
<keyword evidence="4 6" id="KW-0067">ATP-binding</keyword>
<dbReference type="InterPro" id="IPR003439">
    <property type="entry name" value="ABC_transporter-like_ATP-bd"/>
</dbReference>
<dbReference type="InterPro" id="IPR027417">
    <property type="entry name" value="P-loop_NTPase"/>
</dbReference>
<dbReference type="SUPFAM" id="SSF52540">
    <property type="entry name" value="P-loop containing nucleoside triphosphate hydrolases"/>
    <property type="match status" value="1"/>
</dbReference>
<comment type="similarity">
    <text evidence="1">Belongs to the ABC transporter superfamily.</text>
</comment>
<evidence type="ECO:0000256" key="2">
    <source>
        <dbReference type="ARBA" id="ARBA00022448"/>
    </source>
</evidence>
<proteinExistence type="inferred from homology"/>